<comment type="function">
    <text evidence="9">Regulatory subunit of cyclin-dependent kinases that mediates activation of target kinases. Plays a role in transcriptional regulation via its role in regulating the phosphorylation of the C-terminal domain (CTD) of the large subunit of RNA polymerase II (POLR2A).</text>
</comment>
<keyword evidence="3" id="KW-0498">Mitosis</keyword>
<evidence type="ECO:0000256" key="11">
    <source>
        <dbReference type="RuleBase" id="RU000383"/>
    </source>
</evidence>
<dbReference type="InterPro" id="IPR043198">
    <property type="entry name" value="Cyclin/Ssn8"/>
</dbReference>
<feature type="domain" description="Cyclin-like" evidence="13">
    <location>
        <begin position="143"/>
        <end position="230"/>
    </location>
</feature>
<dbReference type="AlphaFoldDB" id="A0A4Y7LMT5"/>
<dbReference type="EMBL" id="LR000302">
    <property type="protein sequence ID" value="SVE69921.1"/>
    <property type="molecule type" value="mRNA"/>
</dbReference>
<keyword evidence="8" id="KW-0131">Cell cycle</keyword>
<dbReference type="GO" id="GO:0016538">
    <property type="term" value="F:cyclin-dependent protein serine/threonine kinase regulator activity"/>
    <property type="evidence" value="ECO:0007669"/>
    <property type="project" value="InterPro"/>
</dbReference>
<evidence type="ECO:0000256" key="8">
    <source>
        <dbReference type="ARBA" id="ARBA00023306"/>
    </source>
</evidence>
<name>A0A4Y7LMT5_9CRUS</name>
<dbReference type="PANTHER" id="PTHR10026">
    <property type="entry name" value="CYCLIN"/>
    <property type="match status" value="1"/>
</dbReference>
<keyword evidence="4" id="KW-0805">Transcription regulation</keyword>
<keyword evidence="6" id="KW-0804">Transcription</keyword>
<keyword evidence="5 11" id="KW-0195">Cyclin</keyword>
<evidence type="ECO:0000256" key="2">
    <source>
        <dbReference type="ARBA" id="ARBA00022618"/>
    </source>
</evidence>
<dbReference type="SUPFAM" id="SSF47954">
    <property type="entry name" value="Cyclin-like"/>
    <property type="match status" value="2"/>
</dbReference>
<dbReference type="CDD" id="cd20531">
    <property type="entry name" value="CYCLIN_CCNK_rpt2"/>
    <property type="match status" value="1"/>
</dbReference>
<dbReference type="GO" id="GO:0051301">
    <property type="term" value="P:cell division"/>
    <property type="evidence" value="ECO:0007669"/>
    <property type="project" value="UniProtKB-KW"/>
</dbReference>
<evidence type="ECO:0000256" key="1">
    <source>
        <dbReference type="ARBA" id="ARBA00004123"/>
    </source>
</evidence>
<reference evidence="14" key="1">
    <citation type="submission" date="2018-08" db="EMBL/GenBank/DDBJ databases">
        <authorList>
            <person name="Cornetti L."/>
        </authorList>
    </citation>
    <scope>NUCLEOTIDE SEQUENCE</scope>
    <source>
        <strain evidence="14">FI-BAL1-1</strain>
    </source>
</reference>
<evidence type="ECO:0000256" key="4">
    <source>
        <dbReference type="ARBA" id="ARBA00023015"/>
    </source>
</evidence>
<gene>
    <name evidence="14" type="primary">EOG090X09KD</name>
</gene>
<evidence type="ECO:0000259" key="13">
    <source>
        <dbReference type="SMART" id="SM00385"/>
    </source>
</evidence>
<keyword evidence="2" id="KW-0132">Cell division</keyword>
<evidence type="ECO:0000256" key="6">
    <source>
        <dbReference type="ARBA" id="ARBA00023163"/>
    </source>
</evidence>
<evidence type="ECO:0000256" key="10">
    <source>
        <dbReference type="ARBA" id="ARBA00073757"/>
    </source>
</evidence>
<feature type="domain" description="Cyclin-like" evidence="13">
    <location>
        <begin position="36"/>
        <end position="130"/>
    </location>
</feature>
<feature type="region of interest" description="Disordered" evidence="12">
    <location>
        <begin position="243"/>
        <end position="263"/>
    </location>
</feature>
<dbReference type="SMART" id="SM00385">
    <property type="entry name" value="CYCLIN"/>
    <property type="match status" value="2"/>
</dbReference>
<sequence>MPCWYYEKKDLKRETPSIQDGIDYETESRYRKEGARFIIDTGTKMGLRYDTMATGVVYFHRFYMFHSFKEFPRYVTSCCCLFLAGKVEETPKKCKDIIKVAKASLSDAQFQQFGEDAKEEVMTLERILLQTIRFDLQVEHPYGYLIKYAKSLKGDKSKLQKMVQMAWTFVNDSLCTTLCLQWEPEIIAIALMYLAGKLSKFEIQDWSGRQPRHLRWWDMFVEDISLEILEDICHQVLDLYSQQPSRTDSPQGPNSQVQNAAPVPPKVAPAVALPVTTPTKPAAGVARPGGGFDQRLDAMQPKVEVAAAVGYVNYAMGVTNSVVVPPPNMNINVAPPLPVQHALPPGVPPQHTFPPYTGYGMMPPGNPPVPPVPPQAYPPPPLPPTQMPYYGAPYGAFPGQYPPVPPGVPQPPPPPRPY</sequence>
<keyword evidence="7" id="KW-0539">Nucleus</keyword>
<dbReference type="CDD" id="cd20530">
    <property type="entry name" value="CYCLIN_CCNK_rpt1"/>
    <property type="match status" value="1"/>
</dbReference>
<dbReference type="FunFam" id="1.10.472.10:FF:000018">
    <property type="entry name" value="Cyclin-K (Predicted)"/>
    <property type="match status" value="1"/>
</dbReference>
<comment type="subcellular location">
    <subcellularLocation>
        <location evidence="1">Nucleus</location>
    </subcellularLocation>
</comment>
<evidence type="ECO:0000256" key="5">
    <source>
        <dbReference type="ARBA" id="ARBA00023127"/>
    </source>
</evidence>
<evidence type="ECO:0000313" key="14">
    <source>
        <dbReference type="EMBL" id="SVE69921.1"/>
    </source>
</evidence>
<proteinExistence type="evidence at transcript level"/>
<evidence type="ECO:0000256" key="9">
    <source>
        <dbReference type="ARBA" id="ARBA00054991"/>
    </source>
</evidence>
<evidence type="ECO:0000256" key="12">
    <source>
        <dbReference type="SAM" id="MobiDB-lite"/>
    </source>
</evidence>
<dbReference type="GO" id="GO:0005634">
    <property type="term" value="C:nucleus"/>
    <property type="evidence" value="ECO:0007669"/>
    <property type="project" value="UniProtKB-SubCell"/>
</dbReference>
<comment type="similarity">
    <text evidence="11">Belongs to the cyclin family.</text>
</comment>
<accession>A0A4Y7LMT5</accession>
<feature type="compositionally biased region" description="Polar residues" evidence="12">
    <location>
        <begin position="243"/>
        <end position="259"/>
    </location>
</feature>
<dbReference type="InterPro" id="IPR006671">
    <property type="entry name" value="Cyclin_N"/>
</dbReference>
<dbReference type="PRINTS" id="PR01217">
    <property type="entry name" value="PRICHEXTENSN"/>
</dbReference>
<dbReference type="Pfam" id="PF21797">
    <property type="entry name" value="CycT2-like_C"/>
    <property type="match status" value="1"/>
</dbReference>
<dbReference type="GO" id="GO:0006357">
    <property type="term" value="P:regulation of transcription by RNA polymerase II"/>
    <property type="evidence" value="ECO:0007669"/>
    <property type="project" value="InterPro"/>
</dbReference>
<dbReference type="InterPro" id="IPR013763">
    <property type="entry name" value="Cyclin-like_dom"/>
</dbReference>
<evidence type="ECO:0000256" key="3">
    <source>
        <dbReference type="ARBA" id="ARBA00022776"/>
    </source>
</evidence>
<dbReference type="Gene3D" id="1.10.472.10">
    <property type="entry name" value="Cyclin-like"/>
    <property type="match status" value="2"/>
</dbReference>
<protein>
    <recommendedName>
        <fullName evidence="10">Cyclin-K</fullName>
    </recommendedName>
</protein>
<dbReference type="FunFam" id="1.10.472.10:FF:000021">
    <property type="entry name" value="Cyclin-K (Predicted)"/>
    <property type="match status" value="1"/>
</dbReference>
<evidence type="ECO:0000256" key="7">
    <source>
        <dbReference type="ARBA" id="ARBA00023242"/>
    </source>
</evidence>
<dbReference type="InterPro" id="IPR036915">
    <property type="entry name" value="Cyclin-like_sf"/>
</dbReference>
<dbReference type="Pfam" id="PF00134">
    <property type="entry name" value="Cyclin_N"/>
    <property type="match status" value="1"/>
</dbReference>
<organism evidence="14">
    <name type="scientific">Eubosmina coregoni</name>
    <dbReference type="NCBI Taxonomy" id="186181"/>
    <lineage>
        <taxon>Eukaryota</taxon>
        <taxon>Metazoa</taxon>
        <taxon>Ecdysozoa</taxon>
        <taxon>Arthropoda</taxon>
        <taxon>Crustacea</taxon>
        <taxon>Branchiopoda</taxon>
        <taxon>Diplostraca</taxon>
        <taxon>Cladocera</taxon>
        <taxon>Anomopoda</taxon>
        <taxon>Bosminidae</taxon>
        <taxon>Eubosmina</taxon>
    </lineage>
</organism>